<organism evidence="2 3">
    <name type="scientific">Popillia japonica</name>
    <name type="common">Japanese beetle</name>
    <dbReference type="NCBI Taxonomy" id="7064"/>
    <lineage>
        <taxon>Eukaryota</taxon>
        <taxon>Metazoa</taxon>
        <taxon>Ecdysozoa</taxon>
        <taxon>Arthropoda</taxon>
        <taxon>Hexapoda</taxon>
        <taxon>Insecta</taxon>
        <taxon>Pterygota</taxon>
        <taxon>Neoptera</taxon>
        <taxon>Endopterygota</taxon>
        <taxon>Coleoptera</taxon>
        <taxon>Polyphaga</taxon>
        <taxon>Scarabaeiformia</taxon>
        <taxon>Scarabaeidae</taxon>
        <taxon>Rutelinae</taxon>
        <taxon>Popillia</taxon>
    </lineage>
</organism>
<protein>
    <submittedName>
        <fullName evidence="2">Endonuclease-reverse transcriptase</fullName>
    </submittedName>
</protein>
<dbReference type="PANTHER" id="PTHR33273:SF4">
    <property type="entry name" value="ENDONUCLEASE_EXONUCLEASE_PHOSPHATASE DOMAIN-CONTAINING PROTEIN"/>
    <property type="match status" value="1"/>
</dbReference>
<dbReference type="Pfam" id="PF14529">
    <property type="entry name" value="Exo_endo_phos_2"/>
    <property type="match status" value="1"/>
</dbReference>
<proteinExistence type="predicted"/>
<dbReference type="Gene3D" id="3.60.10.10">
    <property type="entry name" value="Endonuclease/exonuclease/phosphatase"/>
    <property type="match status" value="1"/>
</dbReference>
<keyword evidence="2" id="KW-0255">Endonuclease</keyword>
<dbReference type="GO" id="GO:0004519">
    <property type="term" value="F:endonuclease activity"/>
    <property type="evidence" value="ECO:0007669"/>
    <property type="project" value="UniProtKB-KW"/>
</dbReference>
<accession>A0AAW1HTP2</accession>
<feature type="domain" description="Endonuclease/exonuclease/phosphatase" evidence="1">
    <location>
        <begin position="100"/>
        <end position="204"/>
    </location>
</feature>
<keyword evidence="3" id="KW-1185">Reference proteome</keyword>
<dbReference type="EMBL" id="JASPKY010000952">
    <property type="protein sequence ID" value="KAK9679959.1"/>
    <property type="molecule type" value="Genomic_DNA"/>
</dbReference>
<evidence type="ECO:0000259" key="1">
    <source>
        <dbReference type="Pfam" id="PF14529"/>
    </source>
</evidence>
<evidence type="ECO:0000313" key="3">
    <source>
        <dbReference type="Proteomes" id="UP001458880"/>
    </source>
</evidence>
<keyword evidence="2" id="KW-0540">Nuclease</keyword>
<name>A0AAW1HTP2_POPJA</name>
<dbReference type="PANTHER" id="PTHR33273">
    <property type="entry name" value="DOMAIN-CONTAINING PROTEIN, PUTATIVE-RELATED"/>
    <property type="match status" value="1"/>
</dbReference>
<dbReference type="InterPro" id="IPR005135">
    <property type="entry name" value="Endo/exonuclease/phosphatase"/>
</dbReference>
<keyword evidence="2" id="KW-0378">Hydrolase</keyword>
<comment type="caution">
    <text evidence="2">The sequence shown here is derived from an EMBL/GenBank/DDBJ whole genome shotgun (WGS) entry which is preliminary data.</text>
</comment>
<sequence>MPLKLLSWNCDGIAGKMPELSETIKTLGIQVLMLNETRTSAAYKIRLRGFQTEHLRINGVNGGVAVLVRNDVPYNRMHIRTPILKHTEVIAIQFADGTILAAVYNSPQKKITSEELNALFSLGHKVILAGDFNATHANWNCNKNNANGNTLYKFINDNNVMLHTTYGPTHVPHNGTTPNTLCTQLTGLPTCRTMPHTLPSDHVALEFHLGELDARGMSRRVYDYGGFTTTAGPIGYHSDRS</sequence>
<evidence type="ECO:0000313" key="2">
    <source>
        <dbReference type="EMBL" id="KAK9679959.1"/>
    </source>
</evidence>
<dbReference type="Proteomes" id="UP001458880">
    <property type="component" value="Unassembled WGS sequence"/>
</dbReference>
<dbReference type="AlphaFoldDB" id="A0AAW1HTP2"/>
<dbReference type="InterPro" id="IPR036691">
    <property type="entry name" value="Endo/exonu/phosph_ase_sf"/>
</dbReference>
<gene>
    <name evidence="2" type="ORF">QE152_g39532</name>
</gene>
<reference evidence="2 3" key="1">
    <citation type="journal article" date="2024" name="BMC Genomics">
        <title>De novo assembly and annotation of Popillia japonica's genome with initial clues to its potential as an invasive pest.</title>
        <authorList>
            <person name="Cucini C."/>
            <person name="Boschi S."/>
            <person name="Funari R."/>
            <person name="Cardaioli E."/>
            <person name="Iannotti N."/>
            <person name="Marturano G."/>
            <person name="Paoli F."/>
            <person name="Bruttini M."/>
            <person name="Carapelli A."/>
            <person name="Frati F."/>
            <person name="Nardi F."/>
        </authorList>
    </citation>
    <scope>NUCLEOTIDE SEQUENCE [LARGE SCALE GENOMIC DNA]</scope>
    <source>
        <strain evidence="2">DMR45628</strain>
    </source>
</reference>
<dbReference type="SUPFAM" id="SSF56219">
    <property type="entry name" value="DNase I-like"/>
    <property type="match status" value="1"/>
</dbReference>